<dbReference type="RefSeq" id="WP_155714965.1">
    <property type="nucleotide sequence ID" value="NZ_VVIQ01000001.1"/>
</dbReference>
<organism evidence="2 3">
    <name type="scientific">Prevotella vespertina</name>
    <dbReference type="NCBI Taxonomy" id="2608404"/>
    <lineage>
        <taxon>Bacteria</taxon>
        <taxon>Pseudomonadati</taxon>
        <taxon>Bacteroidota</taxon>
        <taxon>Bacteroidia</taxon>
        <taxon>Bacteroidales</taxon>
        <taxon>Prevotellaceae</taxon>
        <taxon>Prevotella</taxon>
    </lineage>
</organism>
<protein>
    <submittedName>
        <fullName evidence="2">DUF4625 domain-containing protein</fullName>
    </submittedName>
</protein>
<dbReference type="Proteomes" id="UP000482295">
    <property type="component" value="Unassembled WGS sequence"/>
</dbReference>
<gene>
    <name evidence="2" type="ORF">F0475_00730</name>
</gene>
<name>A0A7C9LCQ3_9BACT</name>
<sequence>MRKVLFCLTTAAILLGTVACTNNDDIVKDNQLPIITDQGITAVPMDCDVFQRGGIIPFRYRLTDNDELGSYNIEIHNNFDHHTHGTQAQGCSMDPKKAPVKPFHYDESFKIPSGSKSFDAKQDIEIPSDIDPGDYHFVIRVTDQTGNQQLRAMAIKIK</sequence>
<keyword evidence="1" id="KW-0732">Signal</keyword>
<dbReference type="PROSITE" id="PS51257">
    <property type="entry name" value="PROKAR_LIPOPROTEIN"/>
    <property type="match status" value="1"/>
</dbReference>
<evidence type="ECO:0000256" key="1">
    <source>
        <dbReference type="SAM" id="SignalP"/>
    </source>
</evidence>
<feature type="signal peptide" evidence="1">
    <location>
        <begin position="1"/>
        <end position="19"/>
    </location>
</feature>
<dbReference type="AlphaFoldDB" id="A0A7C9LCQ3"/>
<dbReference type="EMBL" id="VVIQ01000001">
    <property type="protein sequence ID" value="MUL26876.1"/>
    <property type="molecule type" value="Genomic_DNA"/>
</dbReference>
<proteinExistence type="predicted"/>
<evidence type="ECO:0000313" key="2">
    <source>
        <dbReference type="EMBL" id="MUL26876.1"/>
    </source>
</evidence>
<reference evidence="2 3" key="1">
    <citation type="submission" date="2019-09" db="EMBL/GenBank/DDBJ databases">
        <title>Prevotella A2879 sp. nov., isolated from an abscess of a patient.</title>
        <authorList>
            <person name="Buhl M."/>
            <person name="Oberhettinger P."/>
        </authorList>
    </citation>
    <scope>NUCLEOTIDE SEQUENCE [LARGE SCALE GENOMIC DNA]</scope>
    <source>
        <strain evidence="2 3">A2879</strain>
    </source>
</reference>
<evidence type="ECO:0000313" key="3">
    <source>
        <dbReference type="Proteomes" id="UP000482295"/>
    </source>
</evidence>
<comment type="caution">
    <text evidence="2">The sequence shown here is derived from an EMBL/GenBank/DDBJ whole genome shotgun (WGS) entry which is preliminary data.</text>
</comment>
<keyword evidence="3" id="KW-1185">Reference proteome</keyword>
<feature type="chain" id="PRO_5028836907" evidence="1">
    <location>
        <begin position="20"/>
        <end position="158"/>
    </location>
</feature>
<accession>A0A7C9LCQ3</accession>
<dbReference type="Pfam" id="PF15418">
    <property type="entry name" value="DUF4625"/>
    <property type="match status" value="1"/>
</dbReference>
<dbReference type="InterPro" id="IPR027829">
    <property type="entry name" value="DUF4625"/>
</dbReference>